<keyword evidence="3" id="KW-1185">Reference proteome</keyword>
<dbReference type="SUPFAM" id="SSF47095">
    <property type="entry name" value="HMG-box"/>
    <property type="match status" value="1"/>
</dbReference>
<dbReference type="EMBL" id="BLAL01000061">
    <property type="protein sequence ID" value="GES82516.1"/>
    <property type="molecule type" value="Genomic_DNA"/>
</dbReference>
<proteinExistence type="predicted"/>
<dbReference type="EMBL" id="BEXD01001902">
    <property type="protein sequence ID" value="GBB96251.1"/>
    <property type="molecule type" value="Genomic_DNA"/>
</dbReference>
<name>A0A2Z6RH72_9GLOM</name>
<organism evidence="1 3">
    <name type="scientific">Rhizophagus clarus</name>
    <dbReference type="NCBI Taxonomy" id="94130"/>
    <lineage>
        <taxon>Eukaryota</taxon>
        <taxon>Fungi</taxon>
        <taxon>Fungi incertae sedis</taxon>
        <taxon>Mucoromycota</taxon>
        <taxon>Glomeromycotina</taxon>
        <taxon>Glomeromycetes</taxon>
        <taxon>Glomerales</taxon>
        <taxon>Glomeraceae</taxon>
        <taxon>Rhizophagus</taxon>
    </lineage>
</organism>
<dbReference type="Proteomes" id="UP000247702">
    <property type="component" value="Unassembled WGS sequence"/>
</dbReference>
<comment type="caution">
    <text evidence="1">The sequence shown here is derived from an EMBL/GenBank/DDBJ whole genome shotgun (WGS) entry which is preliminary data.</text>
</comment>
<evidence type="ECO:0008006" key="4">
    <source>
        <dbReference type="Google" id="ProtNLM"/>
    </source>
</evidence>
<dbReference type="InterPro" id="IPR036910">
    <property type="entry name" value="HMG_box_dom_sf"/>
</dbReference>
<evidence type="ECO:0000313" key="1">
    <source>
        <dbReference type="EMBL" id="GBB96251.1"/>
    </source>
</evidence>
<evidence type="ECO:0000313" key="2">
    <source>
        <dbReference type="EMBL" id="GES82516.1"/>
    </source>
</evidence>
<dbReference type="AlphaFoldDB" id="A0A2Z6RH72"/>
<dbReference type="Proteomes" id="UP000615446">
    <property type="component" value="Unassembled WGS sequence"/>
</dbReference>
<protein>
    <recommendedName>
        <fullName evidence="4">HMG box domain-containing protein</fullName>
    </recommendedName>
</protein>
<gene>
    <name evidence="2" type="ORF">RCL2_000971600</name>
    <name evidence="1" type="ORF">RclHR1_02710010</name>
</gene>
<sequence>MDENGDEKYKMDENEEDEEYKILFKNYENLDKPIHPLENPFFRDYYLVYINTTHDPVQLRTNPNYLANEYHNYIIYLLSLIIDHECLKPNFPPNINVEDYVPKFDRRKNITYRTGNSFIMYRKYFSEYLERLEIRFHQLLITRLSSEYWKNEPITVKAYYKKISDQINKIYNEQTMSLMKLSPEPDNSLSDSLF</sequence>
<reference evidence="2" key="2">
    <citation type="submission" date="2019-10" db="EMBL/GenBank/DDBJ databases">
        <title>Conservation and host-specific expression of non-tandemly repeated heterogenous ribosome RNA gene in arbuscular mycorrhizal fungi.</title>
        <authorList>
            <person name="Maeda T."/>
            <person name="Kobayashi Y."/>
            <person name="Nakagawa T."/>
            <person name="Ezawa T."/>
            <person name="Yamaguchi K."/>
            <person name="Bino T."/>
            <person name="Nishimoto Y."/>
            <person name="Shigenobu S."/>
            <person name="Kawaguchi M."/>
        </authorList>
    </citation>
    <scope>NUCLEOTIDE SEQUENCE</scope>
    <source>
        <strain evidence="2">HR1</strain>
    </source>
</reference>
<reference evidence="1 3" key="1">
    <citation type="submission" date="2017-11" db="EMBL/GenBank/DDBJ databases">
        <title>The genome of Rhizophagus clarus HR1 reveals common genetic basis of auxotrophy among arbuscular mycorrhizal fungi.</title>
        <authorList>
            <person name="Kobayashi Y."/>
        </authorList>
    </citation>
    <scope>NUCLEOTIDE SEQUENCE [LARGE SCALE GENOMIC DNA]</scope>
    <source>
        <strain evidence="1 3">HR1</strain>
    </source>
</reference>
<evidence type="ECO:0000313" key="3">
    <source>
        <dbReference type="Proteomes" id="UP000247702"/>
    </source>
</evidence>
<accession>A0A2Z6RH72</accession>
<dbReference type="Gene3D" id="1.10.30.10">
    <property type="entry name" value="High mobility group box domain"/>
    <property type="match status" value="1"/>
</dbReference>
<dbReference type="OrthoDB" id="6247875at2759"/>